<evidence type="ECO:0000313" key="2">
    <source>
        <dbReference type="Proteomes" id="UP000199393"/>
    </source>
</evidence>
<reference evidence="2" key="1">
    <citation type="submission" date="2016-06" db="EMBL/GenBank/DDBJ databases">
        <authorList>
            <person name="Varghese N."/>
        </authorList>
    </citation>
    <scope>NUCLEOTIDE SEQUENCE [LARGE SCALE GENOMIC DNA]</scope>
    <source>
        <strain evidence="2">DSM 45344</strain>
    </source>
</reference>
<sequence>MSGRLWFRVDEVLPLAEHAAATRAYLRTRQQYRAGVPDQAALIWSHDADGDWLSSNGVPRWYDADGAHHRALAETWTHTATGATGNPIPADDGHGFLPLHTEHLDGRRDLLDLLRYARHHGMHWFGLHPDPASEATGDRYRVSRHRGDITPPLSTWTPAAVTCDVVGGGTYRAMVATGYTTLTRTGLLCRFPRFAVQRMAAHLDAFFPGDMPGEHPRLRFDGDEVAVEWENDDGLDSRWVEDDRVTPDANRCYAIGAYQWPWTLVASEATSRAADPTDRSQ</sequence>
<dbReference type="EMBL" id="LT598496">
    <property type="protein sequence ID" value="SBV28270.1"/>
    <property type="molecule type" value="Genomic_DNA"/>
</dbReference>
<evidence type="ECO:0000313" key="1">
    <source>
        <dbReference type="EMBL" id="SBV28270.1"/>
    </source>
</evidence>
<organism evidence="1 2">
    <name type="scientific">Micromonospora krabiensis</name>
    <dbReference type="NCBI Taxonomy" id="307121"/>
    <lineage>
        <taxon>Bacteria</taxon>
        <taxon>Bacillati</taxon>
        <taxon>Actinomycetota</taxon>
        <taxon>Actinomycetes</taxon>
        <taxon>Micromonosporales</taxon>
        <taxon>Micromonosporaceae</taxon>
        <taxon>Micromonospora</taxon>
    </lineage>
</organism>
<protein>
    <submittedName>
        <fullName evidence="1">Uncharacterized protein</fullName>
    </submittedName>
</protein>
<dbReference type="Proteomes" id="UP000199393">
    <property type="component" value="Chromosome I"/>
</dbReference>
<proteinExistence type="predicted"/>
<dbReference type="AlphaFoldDB" id="A0A1C3N6T4"/>
<dbReference type="PATRIC" id="fig|307121.4.peg.3890"/>
<accession>A0A1C3N6T4</accession>
<dbReference type="OrthoDB" id="3367076at2"/>
<name>A0A1C3N6T4_9ACTN</name>
<keyword evidence="2" id="KW-1185">Reference proteome</keyword>
<gene>
    <name evidence="1" type="ORF">GA0070620_3809</name>
</gene>
<dbReference type="RefSeq" id="WP_091592733.1">
    <property type="nucleotide sequence ID" value="NZ_JBHRWG010000004.1"/>
</dbReference>
<dbReference type="STRING" id="307121.GA0070620_3809"/>